<dbReference type="EMBL" id="CYUE01000021">
    <property type="protein sequence ID" value="CUK27217.1"/>
    <property type="molecule type" value="Genomic_DNA"/>
</dbReference>
<feature type="transmembrane region" description="Helical" evidence="5">
    <location>
        <begin position="90"/>
        <end position="108"/>
    </location>
</feature>
<sequence>MWTQLLKDTINAPATAAKTLLALKPQNNEVWLALVLAIVLNTIVFVVTIMVSPNAAPEVVQLINPFILAILFFASMAVGALTLYVGGKPLSGAASFYEILTLVTWLQYMRFAVQLVGLVLMVILPALSTIVTFLAMLYGIWILMNFVNEAQGYDSFGKSIANLVLAFIGLTFVFSLFIPLFGLSV</sequence>
<evidence type="ECO:0000256" key="3">
    <source>
        <dbReference type="ARBA" id="ARBA00022989"/>
    </source>
</evidence>
<keyword evidence="3 5" id="KW-1133">Transmembrane helix</keyword>
<evidence type="ECO:0000313" key="7">
    <source>
        <dbReference type="EMBL" id="CUK27217.1"/>
    </source>
</evidence>
<feature type="transmembrane region" description="Helical" evidence="5">
    <location>
        <begin position="115"/>
        <end position="143"/>
    </location>
</feature>
<feature type="transmembrane region" description="Helical" evidence="5">
    <location>
        <begin position="30"/>
        <end position="51"/>
    </location>
</feature>
<comment type="subcellular location">
    <subcellularLocation>
        <location evidence="1">Membrane</location>
        <topology evidence="1">Multi-pass membrane protein</topology>
    </subcellularLocation>
</comment>
<dbReference type="OrthoDB" id="7872013at2"/>
<dbReference type="STRING" id="1715691.TA5113_02963"/>
<keyword evidence="8" id="KW-1185">Reference proteome</keyword>
<dbReference type="RefSeq" id="WP_058316108.1">
    <property type="nucleotide sequence ID" value="NZ_CYTO01000024.1"/>
</dbReference>
<dbReference type="Proteomes" id="UP000051184">
    <property type="component" value="Unassembled WGS sequence"/>
</dbReference>
<dbReference type="Pfam" id="PF04893">
    <property type="entry name" value="Yip1"/>
    <property type="match status" value="1"/>
</dbReference>
<gene>
    <name evidence="7" type="ORF">TA5114_03040</name>
</gene>
<dbReference type="InterPro" id="IPR006977">
    <property type="entry name" value="Yip1_dom"/>
</dbReference>
<reference evidence="8" key="1">
    <citation type="submission" date="2015-09" db="EMBL/GenBank/DDBJ databases">
        <authorList>
            <person name="Rodrigo-Torres Lidia"/>
            <person name="Arahal R.David."/>
        </authorList>
    </citation>
    <scope>NUCLEOTIDE SEQUENCE [LARGE SCALE GENOMIC DNA]</scope>
    <source>
        <strain evidence="8">CECT 5114</strain>
    </source>
</reference>
<evidence type="ECO:0000256" key="1">
    <source>
        <dbReference type="ARBA" id="ARBA00004141"/>
    </source>
</evidence>
<keyword evidence="2 5" id="KW-0812">Transmembrane</keyword>
<evidence type="ECO:0000259" key="6">
    <source>
        <dbReference type="Pfam" id="PF04893"/>
    </source>
</evidence>
<evidence type="ECO:0000256" key="5">
    <source>
        <dbReference type="SAM" id="Phobius"/>
    </source>
</evidence>
<keyword evidence="4 5" id="KW-0472">Membrane</keyword>
<proteinExistence type="predicted"/>
<dbReference type="AlphaFoldDB" id="A0A0P1IU90"/>
<evidence type="ECO:0000313" key="8">
    <source>
        <dbReference type="Proteomes" id="UP000051184"/>
    </source>
</evidence>
<feature type="domain" description="Yip1" evidence="6">
    <location>
        <begin position="22"/>
        <end position="175"/>
    </location>
</feature>
<organism evidence="7 8">
    <name type="scientific">Cognatishimia activa</name>
    <dbReference type="NCBI Taxonomy" id="1715691"/>
    <lineage>
        <taxon>Bacteria</taxon>
        <taxon>Pseudomonadati</taxon>
        <taxon>Pseudomonadota</taxon>
        <taxon>Alphaproteobacteria</taxon>
        <taxon>Rhodobacterales</taxon>
        <taxon>Paracoccaceae</taxon>
        <taxon>Cognatishimia</taxon>
    </lineage>
</organism>
<dbReference type="GO" id="GO:0016020">
    <property type="term" value="C:membrane"/>
    <property type="evidence" value="ECO:0007669"/>
    <property type="project" value="UniProtKB-SubCell"/>
</dbReference>
<evidence type="ECO:0000256" key="4">
    <source>
        <dbReference type="ARBA" id="ARBA00023136"/>
    </source>
</evidence>
<evidence type="ECO:0000256" key="2">
    <source>
        <dbReference type="ARBA" id="ARBA00022692"/>
    </source>
</evidence>
<feature type="transmembrane region" description="Helical" evidence="5">
    <location>
        <begin position="163"/>
        <end position="183"/>
    </location>
</feature>
<feature type="transmembrane region" description="Helical" evidence="5">
    <location>
        <begin position="63"/>
        <end position="84"/>
    </location>
</feature>
<accession>A0A0P1IU90</accession>
<protein>
    <submittedName>
        <fullName evidence="7">Yip1 domain protein</fullName>
    </submittedName>
</protein>
<name>A0A0P1IU90_9RHOB</name>